<dbReference type="AlphaFoldDB" id="A0AA37NAN7"/>
<evidence type="ECO:0000259" key="2">
    <source>
        <dbReference type="Pfam" id="PF01370"/>
    </source>
</evidence>
<comment type="similarity">
    <text evidence="1">Belongs to the NAD(P)-dependent epimerase/dehydratase family.</text>
</comment>
<accession>A0AA37NAN7</accession>
<protein>
    <submittedName>
        <fullName evidence="3">CDP-abequose synthase</fullName>
    </submittedName>
</protein>
<comment type="caution">
    <text evidence="3">The sequence shown here is derived from an EMBL/GenBank/DDBJ whole genome shotgun (WGS) entry which is preliminary data.</text>
</comment>
<dbReference type="Proteomes" id="UP001055091">
    <property type="component" value="Unassembled WGS sequence"/>
</dbReference>
<dbReference type="Pfam" id="PF01370">
    <property type="entry name" value="Epimerase"/>
    <property type="match status" value="1"/>
</dbReference>
<evidence type="ECO:0000256" key="1">
    <source>
        <dbReference type="ARBA" id="ARBA00007637"/>
    </source>
</evidence>
<dbReference type="InterPro" id="IPR001509">
    <property type="entry name" value="Epimerase_deHydtase"/>
</dbReference>
<gene>
    <name evidence="3" type="ORF">CE91St55_10450</name>
</gene>
<evidence type="ECO:0000313" key="3">
    <source>
        <dbReference type="EMBL" id="GKG99063.1"/>
    </source>
</evidence>
<feature type="domain" description="NAD-dependent epimerase/dehydratase" evidence="2">
    <location>
        <begin position="5"/>
        <end position="258"/>
    </location>
</feature>
<reference evidence="3" key="1">
    <citation type="submission" date="2022-01" db="EMBL/GenBank/DDBJ databases">
        <title>Novel bile acid biosynthetic pathways are enriched in the microbiome of centenarians.</title>
        <authorList>
            <person name="Sato Y."/>
            <person name="Atarashi K."/>
            <person name="Plichta R.D."/>
            <person name="Arai Y."/>
            <person name="Sasajima S."/>
            <person name="Kearney M.S."/>
            <person name="Suda W."/>
            <person name="Takeshita K."/>
            <person name="Sasaki T."/>
            <person name="Okamoto S."/>
            <person name="Skelly N.A."/>
            <person name="Okamura Y."/>
            <person name="Vlamakis H."/>
            <person name="Li Y."/>
            <person name="Tanoue T."/>
            <person name="Takei H."/>
            <person name="Nittono H."/>
            <person name="Narushima S."/>
            <person name="Irie J."/>
            <person name="Itoh H."/>
            <person name="Moriya K."/>
            <person name="Sugiura Y."/>
            <person name="Suematsu M."/>
            <person name="Moritoki N."/>
            <person name="Shibata S."/>
            <person name="Littman R.D."/>
            <person name="Fischbach A.M."/>
            <person name="Uwamino Y."/>
            <person name="Inoue T."/>
            <person name="Honda A."/>
            <person name="Hattori M."/>
            <person name="Murai T."/>
            <person name="Xavier J.R."/>
            <person name="Hirose N."/>
            <person name="Honda K."/>
        </authorList>
    </citation>
    <scope>NUCLEOTIDE SEQUENCE</scope>
    <source>
        <strain evidence="3">CE91-St55</strain>
    </source>
</reference>
<dbReference type="Gene3D" id="3.40.50.720">
    <property type="entry name" value="NAD(P)-binding Rossmann-like Domain"/>
    <property type="match status" value="1"/>
</dbReference>
<name>A0AA37NAN7_9FIRM</name>
<dbReference type="SUPFAM" id="SSF51735">
    <property type="entry name" value="NAD(P)-binding Rossmann-fold domains"/>
    <property type="match status" value="1"/>
</dbReference>
<organism evidence="3 4">
    <name type="scientific">Hungatella hathewayi</name>
    <dbReference type="NCBI Taxonomy" id="154046"/>
    <lineage>
        <taxon>Bacteria</taxon>
        <taxon>Bacillati</taxon>
        <taxon>Bacillota</taxon>
        <taxon>Clostridia</taxon>
        <taxon>Lachnospirales</taxon>
        <taxon>Lachnospiraceae</taxon>
        <taxon>Hungatella</taxon>
    </lineage>
</organism>
<proteinExistence type="inferred from homology"/>
<dbReference type="PANTHER" id="PTHR43000">
    <property type="entry name" value="DTDP-D-GLUCOSE 4,6-DEHYDRATASE-RELATED"/>
    <property type="match status" value="1"/>
</dbReference>
<dbReference type="EMBL" id="BQNJ01000001">
    <property type="protein sequence ID" value="GKG99063.1"/>
    <property type="molecule type" value="Genomic_DNA"/>
</dbReference>
<evidence type="ECO:0000313" key="4">
    <source>
        <dbReference type="Proteomes" id="UP001055091"/>
    </source>
</evidence>
<dbReference type="CDD" id="cd08946">
    <property type="entry name" value="SDR_e"/>
    <property type="match status" value="1"/>
</dbReference>
<sequence>MMENIVITGATGFLGSHLARWFLDRGDRVYALVRPGSAKLQDLPVHENLIPVYGTMEEAADCVKEIGHADAWFHFAWGGVNREEIDSPEVQAKNIRGSLACVEAAHCLGCRVFMDAGSRVEYGVVSAGAPGGGAAEGDAGLSAGEGRGVMTEEMECRPVNEYGKAKLEFFRQAAPSCEMYGMNFCHLRFFSVYGYGDHPWSIISTLVRELPRGGRVALSACRHEWNFMYIDDAVEAVGCLYEQVKEKEPEKGAAVNIASRDTRVLKSFVEEIFEIAGRRGTLEFGTFVQAKEGALSIRPDVSRMEAMTGGFKERYTFRRGITEMIKREMEHEDEEN</sequence>
<dbReference type="InterPro" id="IPR036291">
    <property type="entry name" value="NAD(P)-bd_dom_sf"/>
</dbReference>